<evidence type="ECO:0000313" key="3">
    <source>
        <dbReference type="Proteomes" id="UP000217154"/>
    </source>
</evidence>
<feature type="transmembrane region" description="Helical" evidence="1">
    <location>
        <begin position="91"/>
        <end position="109"/>
    </location>
</feature>
<dbReference type="EMBL" id="CP023284">
    <property type="protein sequence ID" value="ATA52918.1"/>
    <property type="molecule type" value="Genomic_DNA"/>
</dbReference>
<keyword evidence="1" id="KW-1133">Transmembrane helix</keyword>
<evidence type="ECO:0000256" key="1">
    <source>
        <dbReference type="SAM" id="Phobius"/>
    </source>
</evidence>
<gene>
    <name evidence="2" type="ORF">CKY39_06620</name>
</gene>
<name>A0A250DEZ0_9BURK</name>
<feature type="transmembrane region" description="Helical" evidence="1">
    <location>
        <begin position="46"/>
        <end position="79"/>
    </location>
</feature>
<accession>A0A250DEZ0</accession>
<dbReference type="RefSeq" id="WP_095743871.1">
    <property type="nucleotide sequence ID" value="NZ_CP023284.1"/>
</dbReference>
<sequence>MPDLNQIITVVGYSLMGLLAAMMGSLCLAALWTWRDWPGADRLTGLAARLAILTWMVGGVMLVVGGLAMAGLATWVIFWASKPLPSTVLGIAGYVASRAVLVVMAVLLVRKGGLVLAAWWGARKEEGAPEAPGATARKE</sequence>
<dbReference type="KEGG" id="vbo:CKY39_06620"/>
<protein>
    <submittedName>
        <fullName evidence="2">Uncharacterized protein</fullName>
    </submittedName>
</protein>
<dbReference type="AlphaFoldDB" id="A0A250DEZ0"/>
<reference evidence="2 3" key="1">
    <citation type="submission" date="2017-09" db="EMBL/GenBank/DDBJ databases">
        <title>The diverse metabolic capabilities of V. boronicumulans make it an excellent choice for continued studies on novel biodegradation.</title>
        <authorList>
            <person name="Sun S."/>
        </authorList>
    </citation>
    <scope>NUCLEOTIDE SEQUENCE [LARGE SCALE GENOMIC DNA]</scope>
    <source>
        <strain evidence="2 3">J1</strain>
    </source>
</reference>
<keyword evidence="1" id="KW-0472">Membrane</keyword>
<organism evidence="2 3">
    <name type="scientific">Variovorax boronicumulans</name>
    <dbReference type="NCBI Taxonomy" id="436515"/>
    <lineage>
        <taxon>Bacteria</taxon>
        <taxon>Pseudomonadati</taxon>
        <taxon>Pseudomonadota</taxon>
        <taxon>Betaproteobacteria</taxon>
        <taxon>Burkholderiales</taxon>
        <taxon>Comamonadaceae</taxon>
        <taxon>Variovorax</taxon>
    </lineage>
</organism>
<feature type="transmembrane region" description="Helical" evidence="1">
    <location>
        <begin position="12"/>
        <end position="34"/>
    </location>
</feature>
<keyword evidence="1" id="KW-0812">Transmembrane</keyword>
<dbReference type="Proteomes" id="UP000217154">
    <property type="component" value="Chromosome"/>
</dbReference>
<proteinExistence type="predicted"/>
<evidence type="ECO:0000313" key="2">
    <source>
        <dbReference type="EMBL" id="ATA52918.1"/>
    </source>
</evidence>